<dbReference type="KEGG" id="rla:Rhola_00000870"/>
<comment type="catalytic activity">
    <reaction evidence="7">
        <text>all-trans-4,4'-diaponeurosporene + 2 AH2 + 2 O2 = 4,4'-diaponeurosporenal + 2 A + 3 H2O</text>
        <dbReference type="Rhea" id="RHEA:56104"/>
        <dbReference type="ChEBI" id="CHEBI:13193"/>
        <dbReference type="ChEBI" id="CHEBI:15377"/>
        <dbReference type="ChEBI" id="CHEBI:15379"/>
        <dbReference type="ChEBI" id="CHEBI:17499"/>
        <dbReference type="ChEBI" id="CHEBI:62743"/>
        <dbReference type="ChEBI" id="CHEBI:79065"/>
    </reaction>
</comment>
<dbReference type="GO" id="GO:0016491">
    <property type="term" value="F:oxidoreductase activity"/>
    <property type="evidence" value="ECO:0007669"/>
    <property type="project" value="UniProtKB-KW"/>
</dbReference>
<keyword evidence="1" id="KW-0560">Oxidoreductase</keyword>
<evidence type="ECO:0000256" key="6">
    <source>
        <dbReference type="ARBA" id="ARBA00042619"/>
    </source>
</evidence>
<dbReference type="EMBL" id="CP007490">
    <property type="protein sequence ID" value="AIC46917.1"/>
    <property type="molecule type" value="Genomic_DNA"/>
</dbReference>
<proteinExistence type="inferred from homology"/>
<evidence type="ECO:0000313" key="11">
    <source>
        <dbReference type="Proteomes" id="UP000067708"/>
    </source>
</evidence>
<dbReference type="InterPro" id="IPR018203">
    <property type="entry name" value="GDP_dissociation_inhibitor"/>
</dbReference>
<dbReference type="Gene3D" id="3.50.50.60">
    <property type="entry name" value="FAD/NAD(P)-binding domain"/>
    <property type="match status" value="2"/>
</dbReference>
<dbReference type="GO" id="GO:0007264">
    <property type="term" value="P:small GTPase-mediated signal transduction"/>
    <property type="evidence" value="ECO:0007669"/>
    <property type="project" value="InterPro"/>
</dbReference>
<sequence length="473" mass="51020">MKKAVVLGAGISGLASAALLAQAGYQVTVLERNTWIGGKSRRVEVSGQRMDTGPALVTFPEVWQQFLATYDALGATKSAPIKNASVAKVEFTKLNEVGRYFFREHETDLPVKENHEWFAAWTRFQKQHDQITSSISTLLTAHPFDPKAVPALGKMLKVYGARLTTQSYIKSLNWMPAGLREVIAIHTLNAGVSPKQTLAIYASMTAAMATQGISVPVGGVNEIPQTIAKLAEAAGAKIRLGERVIGVKKGLVTTQDGEYPADLVVSSLDPEVLRVLLGKKPKPPTGKRSCSGVAIYAVLKQPLPAGTVTHSVVMPDEPADLYAALEAAVPPKQTMAFVNYYKAGEVYPNEKPTVAVLLTAPADGKTYDLNSPWVRTEVERISKVMGLNAPIDSLFEDHIILTPEYFGEWGSALGALYGKTNPLWMSGPFHNPQYRSIFKPWLRRVGASVHPGGGIPAVLGGTLISLRDLKPGS</sequence>
<evidence type="ECO:0000256" key="8">
    <source>
        <dbReference type="SAM" id="SignalP"/>
    </source>
</evidence>
<evidence type="ECO:0000256" key="7">
    <source>
        <dbReference type="ARBA" id="ARBA00048532"/>
    </source>
</evidence>
<keyword evidence="8" id="KW-0732">Signal</keyword>
<dbReference type="OrthoDB" id="9774675at2"/>
<evidence type="ECO:0000259" key="9">
    <source>
        <dbReference type="Pfam" id="PF01593"/>
    </source>
</evidence>
<organism evidence="10 11">
    <name type="scientific">Rhodoluna lacicola</name>
    <dbReference type="NCBI Taxonomy" id="529884"/>
    <lineage>
        <taxon>Bacteria</taxon>
        <taxon>Bacillati</taxon>
        <taxon>Actinomycetota</taxon>
        <taxon>Actinomycetes</taxon>
        <taxon>Micrococcales</taxon>
        <taxon>Microbacteriaceae</taxon>
        <taxon>Luna cluster</taxon>
        <taxon>Luna-1 subcluster</taxon>
        <taxon>Rhodoluna</taxon>
    </lineage>
</organism>
<comment type="similarity">
    <text evidence="3">Belongs to the carotenoid/retinoid oxidoreductase family. CrtP subfamily.</text>
</comment>
<feature type="signal peptide" evidence="8">
    <location>
        <begin position="1"/>
        <end position="17"/>
    </location>
</feature>
<keyword evidence="11" id="KW-1185">Reference proteome</keyword>
<evidence type="ECO:0000256" key="4">
    <source>
        <dbReference type="ARBA" id="ARBA00039159"/>
    </source>
</evidence>
<dbReference type="InterPro" id="IPR002937">
    <property type="entry name" value="Amino_oxidase"/>
</dbReference>
<evidence type="ECO:0000256" key="2">
    <source>
        <dbReference type="ARBA" id="ARBA00037901"/>
    </source>
</evidence>
<dbReference type="PANTHER" id="PTHR43734">
    <property type="entry name" value="PHYTOENE DESATURASE"/>
    <property type="match status" value="1"/>
</dbReference>
<dbReference type="eggNOG" id="COG1233">
    <property type="taxonomic scope" value="Bacteria"/>
</dbReference>
<evidence type="ECO:0000256" key="3">
    <source>
        <dbReference type="ARBA" id="ARBA00038194"/>
    </source>
</evidence>
<evidence type="ECO:0000256" key="1">
    <source>
        <dbReference type="ARBA" id="ARBA00023002"/>
    </source>
</evidence>
<reference evidence="10 11" key="1">
    <citation type="journal article" date="2014" name="Int. J. Syst. Evol. Microbiol.">
        <title>Rhodoluna lacicola gen. nov., sp. nov., a planktonic freshwater bacterium with stream-lined genome.</title>
        <authorList>
            <person name="Hahn M."/>
            <person name="Schmidt J."/>
            <person name="Taipale S.J."/>
            <person name="Doolittle W.F."/>
            <person name="Koll U."/>
        </authorList>
    </citation>
    <scope>NUCLEOTIDE SEQUENCE [LARGE SCALE GENOMIC DNA]</scope>
    <source>
        <strain evidence="10 11">MWH-Ta8</strain>
    </source>
</reference>
<gene>
    <name evidence="10" type="ORF">Rhola_00000870</name>
</gene>
<dbReference type="PATRIC" id="fig|529884.3.peg.82"/>
<dbReference type="Proteomes" id="UP000067708">
    <property type="component" value="Chromosome"/>
</dbReference>
<accession>A0A060JEA1</accession>
<dbReference type="Pfam" id="PF01593">
    <property type="entry name" value="Amino_oxidase"/>
    <property type="match status" value="1"/>
</dbReference>
<feature type="chain" id="PRO_5039516250" description="4,4'-diaponeurosporene oxygenase" evidence="8">
    <location>
        <begin position="18"/>
        <end position="473"/>
    </location>
</feature>
<dbReference type="HOGENOM" id="CLU_600939_0_0_11"/>
<protein>
    <recommendedName>
        <fullName evidence="4">4,4'-diaponeurosporene oxygenase</fullName>
    </recommendedName>
    <alternativeName>
        <fullName evidence="5">4,4'-diaponeurosporene oxidase</fullName>
    </alternativeName>
    <alternativeName>
        <fullName evidence="6">Carotenoid oxidase</fullName>
    </alternativeName>
</protein>
<feature type="domain" description="Amine oxidase" evidence="9">
    <location>
        <begin position="11"/>
        <end position="284"/>
    </location>
</feature>
<evidence type="ECO:0000256" key="5">
    <source>
        <dbReference type="ARBA" id="ARBA00041900"/>
    </source>
</evidence>
<dbReference type="SUPFAM" id="SSF51905">
    <property type="entry name" value="FAD/NAD(P)-binding domain"/>
    <property type="match status" value="1"/>
</dbReference>
<dbReference type="GO" id="GO:0005092">
    <property type="term" value="F:GDP-dissociation inhibitor activity"/>
    <property type="evidence" value="ECO:0007669"/>
    <property type="project" value="InterPro"/>
</dbReference>
<dbReference type="PRINTS" id="PR00891">
    <property type="entry name" value="RABGDIREP"/>
</dbReference>
<dbReference type="PANTHER" id="PTHR43734:SF7">
    <property type="entry name" value="4,4'-DIAPONEUROSPORENE OXYGENASE"/>
    <property type="match status" value="1"/>
</dbReference>
<evidence type="ECO:0000313" key="10">
    <source>
        <dbReference type="EMBL" id="AIC46917.1"/>
    </source>
</evidence>
<name>A0A060JEA1_9MICO</name>
<dbReference type="STRING" id="529884.Rhola_00000870"/>
<dbReference type="AlphaFoldDB" id="A0A060JEA1"/>
<dbReference type="InterPro" id="IPR036188">
    <property type="entry name" value="FAD/NAD-bd_sf"/>
</dbReference>
<dbReference type="RefSeq" id="WP_038501599.1">
    <property type="nucleotide sequence ID" value="NZ_CP007490.1"/>
</dbReference>
<comment type="pathway">
    <text evidence="2">Carotenoid biosynthesis; staphyloxanthin biosynthesis; staphyloxanthin from farnesyl diphosphate: step 3/5.</text>
</comment>